<dbReference type="PROSITE" id="PS51257">
    <property type="entry name" value="PROKAR_LIPOPROTEIN"/>
    <property type="match status" value="1"/>
</dbReference>
<reference evidence="2 3" key="1">
    <citation type="submission" date="2023-07" db="EMBL/GenBank/DDBJ databases">
        <title>Sorghum-associated microbial communities from plants grown in Nebraska, USA.</title>
        <authorList>
            <person name="Schachtman D."/>
        </authorList>
    </citation>
    <scope>NUCLEOTIDE SEQUENCE [LARGE SCALE GENOMIC DNA]</scope>
    <source>
        <strain evidence="2 3">3773</strain>
    </source>
</reference>
<evidence type="ECO:0000313" key="3">
    <source>
        <dbReference type="Proteomes" id="UP001255185"/>
    </source>
</evidence>
<name>A0ABU1TQM2_9FLAO</name>
<dbReference type="Proteomes" id="UP001255185">
    <property type="component" value="Unassembled WGS sequence"/>
</dbReference>
<dbReference type="EMBL" id="JAVDVI010000009">
    <property type="protein sequence ID" value="MDR6968233.1"/>
    <property type="molecule type" value="Genomic_DNA"/>
</dbReference>
<accession>A0ABU1TQM2</accession>
<evidence type="ECO:0000313" key="2">
    <source>
        <dbReference type="EMBL" id="MDR6968233.1"/>
    </source>
</evidence>
<feature type="chain" id="PRO_5045960513" description="Lipocalin-like domain-containing protein" evidence="1">
    <location>
        <begin position="19"/>
        <end position="175"/>
    </location>
</feature>
<dbReference type="RefSeq" id="WP_310026740.1">
    <property type="nucleotide sequence ID" value="NZ_JAVDVI010000009.1"/>
</dbReference>
<protein>
    <recommendedName>
        <fullName evidence="4">Lipocalin-like domain-containing protein</fullName>
    </recommendedName>
</protein>
<feature type="signal peptide" evidence="1">
    <location>
        <begin position="1"/>
        <end position="18"/>
    </location>
</feature>
<sequence>MKKAILLLLLAIAFGCDKDDNTTTQALPPATQSGKGTFACYVDGKPFIDKSGGWFNCFYQVVDGEYYFSIGGNSANNLPQNIYIQTDKKQIFEGGSYQLLQLSDGNAYAGCGFSYSITENYQSYTNSNYSGELTITKLDFTNHIVSGTFWFDIKHPVTGETVEIREGRFDTLFTQ</sequence>
<keyword evidence="3" id="KW-1185">Reference proteome</keyword>
<dbReference type="InterPro" id="IPR046219">
    <property type="entry name" value="DUF6252"/>
</dbReference>
<evidence type="ECO:0008006" key="4">
    <source>
        <dbReference type="Google" id="ProtNLM"/>
    </source>
</evidence>
<keyword evidence="1" id="KW-0732">Signal</keyword>
<dbReference type="Pfam" id="PF19765">
    <property type="entry name" value="DUF6252"/>
    <property type="match status" value="1"/>
</dbReference>
<evidence type="ECO:0000256" key="1">
    <source>
        <dbReference type="SAM" id="SignalP"/>
    </source>
</evidence>
<comment type="caution">
    <text evidence="2">The sequence shown here is derived from an EMBL/GenBank/DDBJ whole genome shotgun (WGS) entry which is preliminary data.</text>
</comment>
<organism evidence="2 3">
    <name type="scientific">Flavobacterium arsenatis</name>
    <dbReference type="NCBI Taxonomy" id="1484332"/>
    <lineage>
        <taxon>Bacteria</taxon>
        <taxon>Pseudomonadati</taxon>
        <taxon>Bacteroidota</taxon>
        <taxon>Flavobacteriia</taxon>
        <taxon>Flavobacteriales</taxon>
        <taxon>Flavobacteriaceae</taxon>
        <taxon>Flavobacterium</taxon>
    </lineage>
</organism>
<gene>
    <name evidence="2" type="ORF">J2X31_002250</name>
</gene>
<proteinExistence type="predicted"/>